<accession>A0A2X3BFL8</accession>
<comment type="catalytic activity">
    <reaction evidence="7 8">
        <text>2 pyruvate + H(+) = (2S)-2-acetolactate + CO2</text>
        <dbReference type="Rhea" id="RHEA:25249"/>
        <dbReference type="ChEBI" id="CHEBI:15361"/>
        <dbReference type="ChEBI" id="CHEBI:15378"/>
        <dbReference type="ChEBI" id="CHEBI:16526"/>
        <dbReference type="ChEBI" id="CHEBI:58476"/>
        <dbReference type="EC" id="2.2.1.6"/>
    </reaction>
</comment>
<dbReference type="InterPro" id="IPR004789">
    <property type="entry name" value="Acetalactate_synth_ssu"/>
</dbReference>
<evidence type="ECO:0000256" key="6">
    <source>
        <dbReference type="ARBA" id="ARBA00023304"/>
    </source>
</evidence>
<dbReference type="InterPro" id="IPR002912">
    <property type="entry name" value="ACT_dom"/>
</dbReference>
<dbReference type="GO" id="GO:0005829">
    <property type="term" value="C:cytosol"/>
    <property type="evidence" value="ECO:0007669"/>
    <property type="project" value="TreeGrafter"/>
</dbReference>
<dbReference type="Pfam" id="PF10369">
    <property type="entry name" value="ALS_ss_C"/>
    <property type="match status" value="1"/>
</dbReference>
<dbReference type="GO" id="GO:0009099">
    <property type="term" value="P:L-valine biosynthetic process"/>
    <property type="evidence" value="ECO:0007669"/>
    <property type="project" value="UniProtKB-UniRule"/>
</dbReference>
<keyword evidence="5 8" id="KW-0028">Amino-acid biosynthesis</keyword>
<dbReference type="GO" id="GO:0003984">
    <property type="term" value="F:acetolactate synthase activity"/>
    <property type="evidence" value="ECO:0007669"/>
    <property type="project" value="UniProtKB-UniRule"/>
</dbReference>
<dbReference type="Proteomes" id="UP000250166">
    <property type="component" value="Unassembled WGS sequence"/>
</dbReference>
<keyword evidence="6 8" id="KW-0100">Branched-chain amino acid biosynthesis</keyword>
<comment type="similarity">
    <text evidence="3 8">Belongs to the acetolactate synthase small subunit family.</text>
</comment>
<evidence type="ECO:0000256" key="5">
    <source>
        <dbReference type="ARBA" id="ARBA00022605"/>
    </source>
</evidence>
<dbReference type="InterPro" id="IPR019455">
    <property type="entry name" value="Acetolactate_synth_ssu_C"/>
</dbReference>
<dbReference type="InterPro" id="IPR027271">
    <property type="entry name" value="Acetolactate_synth/TF_NikR_C"/>
</dbReference>
<evidence type="ECO:0000256" key="1">
    <source>
        <dbReference type="ARBA" id="ARBA00004974"/>
    </source>
</evidence>
<dbReference type="InterPro" id="IPR039557">
    <property type="entry name" value="AHAS_ACT"/>
</dbReference>
<dbReference type="RefSeq" id="WP_023949101.1">
    <property type="nucleotide sequence ID" value="NZ_JAERIV010000003.1"/>
</dbReference>
<evidence type="ECO:0000259" key="9">
    <source>
        <dbReference type="PROSITE" id="PS51671"/>
    </source>
</evidence>
<sequence length="156" mass="17314">MQERKIIAVTVVNEHSVLARVSGLFAGRGYNIESLTVAPIPNTSLSRITIATQGDSRVLEQIIKQLHKLIPVLTVSEDGDFLEKESVLIKIDINEELASIEALAKAYNGKIANANEKYIIVVATEKPQRITSLIKAMQKFKPKEILRSGVIAMERY</sequence>
<dbReference type="GO" id="GO:1990610">
    <property type="term" value="F:acetolactate synthase regulator activity"/>
    <property type="evidence" value="ECO:0007669"/>
    <property type="project" value="UniProtKB-UniRule"/>
</dbReference>
<dbReference type="SUPFAM" id="SSF55021">
    <property type="entry name" value="ACT-like"/>
    <property type="match status" value="2"/>
</dbReference>
<keyword evidence="8 10" id="KW-0808">Transferase</keyword>
<comment type="function">
    <text evidence="8">Catalyzes the conversion of 2 pyruvate molecules into acetolactate in the first common step of the biosynthetic pathway of the branched-amino acids such as leucine, isoleucine, and valine.</text>
</comment>
<dbReference type="InterPro" id="IPR054480">
    <property type="entry name" value="AHAS_small-like_ACT"/>
</dbReference>
<name>A0A2X3BFL8_9HELI</name>
<dbReference type="Gene3D" id="3.30.70.1150">
    <property type="entry name" value="ACT-like. Chain A, domain 2"/>
    <property type="match status" value="1"/>
</dbReference>
<evidence type="ECO:0000256" key="3">
    <source>
        <dbReference type="ARBA" id="ARBA00006341"/>
    </source>
</evidence>
<dbReference type="EC" id="2.2.1.6" evidence="8"/>
<dbReference type="UniPathway" id="UPA00047">
    <property type="reaction ID" value="UER00055"/>
</dbReference>
<dbReference type="PROSITE" id="PS51671">
    <property type="entry name" value="ACT"/>
    <property type="match status" value="1"/>
</dbReference>
<evidence type="ECO:0000313" key="11">
    <source>
        <dbReference type="Proteomes" id="UP000250166"/>
    </source>
</evidence>
<feature type="domain" description="ACT" evidence="9">
    <location>
        <begin position="6"/>
        <end position="80"/>
    </location>
</feature>
<dbReference type="Gene3D" id="3.30.70.260">
    <property type="match status" value="1"/>
</dbReference>
<evidence type="ECO:0000256" key="8">
    <source>
        <dbReference type="RuleBase" id="RU368092"/>
    </source>
</evidence>
<organism evidence="10 11">
    <name type="scientific">Helicobacter fennelliae</name>
    <dbReference type="NCBI Taxonomy" id="215"/>
    <lineage>
        <taxon>Bacteria</taxon>
        <taxon>Pseudomonadati</taxon>
        <taxon>Campylobacterota</taxon>
        <taxon>Epsilonproteobacteria</taxon>
        <taxon>Campylobacterales</taxon>
        <taxon>Helicobacteraceae</taxon>
        <taxon>Helicobacter</taxon>
    </lineage>
</organism>
<evidence type="ECO:0000313" key="10">
    <source>
        <dbReference type="EMBL" id="SQB98584.1"/>
    </source>
</evidence>
<protein>
    <recommendedName>
        <fullName evidence="8">Acetolactate synthase small subunit</fullName>
        <shortName evidence="8">AHAS</shortName>
        <shortName evidence="8">ALS</shortName>
        <ecNumber evidence="8">2.2.1.6</ecNumber>
    </recommendedName>
    <alternativeName>
        <fullName evidence="8">Acetohydroxy-acid synthase small subunit</fullName>
    </alternativeName>
</protein>
<proteinExistence type="inferred from homology"/>
<comment type="pathway">
    <text evidence="1 8">Amino-acid biosynthesis; L-isoleucine biosynthesis; L-isoleucine from 2-oxobutanoate: step 1/4.</text>
</comment>
<dbReference type="NCBIfam" id="TIGR00119">
    <property type="entry name" value="acolac_sm"/>
    <property type="match status" value="1"/>
</dbReference>
<evidence type="ECO:0000256" key="4">
    <source>
        <dbReference type="ARBA" id="ARBA00011744"/>
    </source>
</evidence>
<evidence type="ECO:0000256" key="2">
    <source>
        <dbReference type="ARBA" id="ARBA00005025"/>
    </source>
</evidence>
<reference evidence="10 11" key="1">
    <citation type="submission" date="2018-06" db="EMBL/GenBank/DDBJ databases">
        <authorList>
            <consortium name="Pathogen Informatics"/>
            <person name="Doyle S."/>
        </authorList>
    </citation>
    <scope>NUCLEOTIDE SEQUENCE [LARGE SCALE GENOMIC DNA]</scope>
    <source>
        <strain evidence="10 11">NCTC13102</strain>
    </source>
</reference>
<dbReference type="InterPro" id="IPR045865">
    <property type="entry name" value="ACT-like_dom_sf"/>
</dbReference>
<evidence type="ECO:0000256" key="7">
    <source>
        <dbReference type="ARBA" id="ARBA00048670"/>
    </source>
</evidence>
<dbReference type="CDD" id="cd04878">
    <property type="entry name" value="ACT_AHAS"/>
    <property type="match status" value="1"/>
</dbReference>
<comment type="pathway">
    <text evidence="2 8">Amino-acid biosynthesis; L-valine biosynthesis; L-valine from pyruvate: step 1/4.</text>
</comment>
<dbReference type="PANTHER" id="PTHR30239">
    <property type="entry name" value="ACETOLACTATE SYNTHASE SMALL SUBUNIT"/>
    <property type="match status" value="1"/>
</dbReference>
<comment type="subunit">
    <text evidence="4 8">Dimer of large and small chains.</text>
</comment>
<dbReference type="EMBL" id="UAWL01000006">
    <property type="protein sequence ID" value="SQB98584.1"/>
    <property type="molecule type" value="Genomic_DNA"/>
</dbReference>
<dbReference type="UniPathway" id="UPA00049">
    <property type="reaction ID" value="UER00059"/>
</dbReference>
<dbReference type="NCBIfam" id="NF008864">
    <property type="entry name" value="PRK11895.1"/>
    <property type="match status" value="1"/>
</dbReference>
<dbReference type="GO" id="GO:0009097">
    <property type="term" value="P:isoleucine biosynthetic process"/>
    <property type="evidence" value="ECO:0007669"/>
    <property type="project" value="UniProtKB-UniRule"/>
</dbReference>
<dbReference type="Pfam" id="PF22629">
    <property type="entry name" value="ACT_AHAS_ss"/>
    <property type="match status" value="1"/>
</dbReference>
<gene>
    <name evidence="10" type="primary">ilvH</name>
    <name evidence="10" type="ORF">NCTC13102_01048</name>
</gene>
<dbReference type="AlphaFoldDB" id="A0A2X3BFL8"/>
<dbReference type="PANTHER" id="PTHR30239:SF0">
    <property type="entry name" value="ACETOLACTATE SYNTHASE SMALL SUBUNIT 1, CHLOROPLASTIC"/>
    <property type="match status" value="1"/>
</dbReference>